<dbReference type="EMBL" id="CM000880">
    <property type="protein sequence ID" value="PNT75252.1"/>
    <property type="molecule type" value="Genomic_DNA"/>
</dbReference>
<organism evidence="1">
    <name type="scientific">Brachypodium distachyon</name>
    <name type="common">Purple false brome</name>
    <name type="synonym">Trachynia distachya</name>
    <dbReference type="NCBI Taxonomy" id="15368"/>
    <lineage>
        <taxon>Eukaryota</taxon>
        <taxon>Viridiplantae</taxon>
        <taxon>Streptophyta</taxon>
        <taxon>Embryophyta</taxon>
        <taxon>Tracheophyta</taxon>
        <taxon>Spermatophyta</taxon>
        <taxon>Magnoliopsida</taxon>
        <taxon>Liliopsida</taxon>
        <taxon>Poales</taxon>
        <taxon>Poaceae</taxon>
        <taxon>BOP clade</taxon>
        <taxon>Pooideae</taxon>
        <taxon>Stipodae</taxon>
        <taxon>Brachypodieae</taxon>
        <taxon>Brachypodium</taxon>
    </lineage>
</organism>
<dbReference type="EMBL" id="CM000880">
    <property type="protein sequence ID" value="PNT75251.1"/>
    <property type="molecule type" value="Genomic_DNA"/>
</dbReference>
<accession>A0A2K2DLU3</accession>
<protein>
    <submittedName>
        <fullName evidence="1 2">Uncharacterized protein</fullName>
    </submittedName>
</protein>
<dbReference type="EMBL" id="CM000880">
    <property type="protein sequence ID" value="PNT75250.1"/>
    <property type="molecule type" value="Genomic_DNA"/>
</dbReference>
<reference evidence="1 2" key="1">
    <citation type="journal article" date="2010" name="Nature">
        <title>Genome sequencing and analysis of the model grass Brachypodium distachyon.</title>
        <authorList>
            <consortium name="International Brachypodium Initiative"/>
        </authorList>
    </citation>
    <scope>NUCLEOTIDE SEQUENCE [LARGE SCALE GENOMIC DNA]</scope>
    <source>
        <strain evidence="1 2">Bd21</strain>
    </source>
</reference>
<proteinExistence type="predicted"/>
<sequence>MVLLLFITISCKKCPTIKAVYFAVALNTAVQPREDRGMHVWIGMRRLVCNVTPY</sequence>
<dbReference type="EnsemblPlants" id="PNT75250">
    <property type="protein sequence ID" value="PNT75250"/>
    <property type="gene ID" value="BRADI_1g29106v3"/>
</dbReference>
<name>A0A2K2DLU3_BRADI</name>
<keyword evidence="3" id="KW-1185">Reference proteome</keyword>
<evidence type="ECO:0000313" key="1">
    <source>
        <dbReference type="EMBL" id="PNT75250.1"/>
    </source>
</evidence>
<dbReference type="EnsemblPlants" id="PNT75252">
    <property type="protein sequence ID" value="PNT75252"/>
    <property type="gene ID" value="BRADI_1g29106v3"/>
</dbReference>
<dbReference type="Gramene" id="PNT75251">
    <property type="protein sequence ID" value="PNT75251"/>
    <property type="gene ID" value="BRADI_1g29106v3"/>
</dbReference>
<reference evidence="1" key="2">
    <citation type="submission" date="2017-06" db="EMBL/GenBank/DDBJ databases">
        <title>WGS assembly of Brachypodium distachyon.</title>
        <authorList>
            <consortium name="The International Brachypodium Initiative"/>
            <person name="Lucas S."/>
            <person name="Harmon-Smith M."/>
            <person name="Lail K."/>
            <person name="Tice H."/>
            <person name="Grimwood J."/>
            <person name="Bruce D."/>
            <person name="Barry K."/>
            <person name="Shu S."/>
            <person name="Lindquist E."/>
            <person name="Wang M."/>
            <person name="Pitluck S."/>
            <person name="Vogel J.P."/>
            <person name="Garvin D.F."/>
            <person name="Mockler T.C."/>
            <person name="Schmutz J."/>
            <person name="Rokhsar D."/>
            <person name="Bevan M.W."/>
        </authorList>
    </citation>
    <scope>NUCLEOTIDE SEQUENCE</scope>
    <source>
        <strain evidence="1">Bd21</strain>
    </source>
</reference>
<reference evidence="2" key="3">
    <citation type="submission" date="2018-08" db="UniProtKB">
        <authorList>
            <consortium name="EnsemblPlants"/>
        </authorList>
    </citation>
    <scope>IDENTIFICATION</scope>
    <source>
        <strain evidence="2">cv. Bd21</strain>
    </source>
</reference>
<gene>
    <name evidence="1" type="ORF">BRADI_1g29106v3</name>
</gene>
<evidence type="ECO:0000313" key="3">
    <source>
        <dbReference type="Proteomes" id="UP000008810"/>
    </source>
</evidence>
<dbReference type="AlphaFoldDB" id="A0A2K2DLU3"/>
<dbReference type="InParanoid" id="A0A2K2DLU3"/>
<dbReference type="Gramene" id="PNT75250">
    <property type="protein sequence ID" value="PNT75250"/>
    <property type="gene ID" value="BRADI_1g29106v3"/>
</dbReference>
<dbReference type="Proteomes" id="UP000008810">
    <property type="component" value="Chromosome 1"/>
</dbReference>
<evidence type="ECO:0000313" key="2">
    <source>
        <dbReference type="EnsemblPlants" id="PNT75250"/>
    </source>
</evidence>
<dbReference type="EnsemblPlants" id="PNT75251">
    <property type="protein sequence ID" value="PNT75251"/>
    <property type="gene ID" value="BRADI_1g29106v3"/>
</dbReference>
<dbReference type="Gramene" id="PNT75252">
    <property type="protein sequence ID" value="PNT75252"/>
    <property type="gene ID" value="BRADI_1g29106v3"/>
</dbReference>